<name>A0AAD5M0N4_PARTN</name>
<comment type="caution">
    <text evidence="1">The sequence shown here is derived from an EMBL/GenBank/DDBJ whole genome shotgun (WGS) entry which is preliminary data.</text>
</comment>
<dbReference type="EMBL" id="JAHQIW010000389">
    <property type="protein sequence ID" value="KAJ1347838.1"/>
    <property type="molecule type" value="Genomic_DNA"/>
</dbReference>
<organism evidence="1 2">
    <name type="scientific">Parelaphostrongylus tenuis</name>
    <name type="common">Meningeal worm</name>
    <dbReference type="NCBI Taxonomy" id="148309"/>
    <lineage>
        <taxon>Eukaryota</taxon>
        <taxon>Metazoa</taxon>
        <taxon>Ecdysozoa</taxon>
        <taxon>Nematoda</taxon>
        <taxon>Chromadorea</taxon>
        <taxon>Rhabditida</taxon>
        <taxon>Rhabditina</taxon>
        <taxon>Rhabditomorpha</taxon>
        <taxon>Strongyloidea</taxon>
        <taxon>Metastrongylidae</taxon>
        <taxon>Parelaphostrongylus</taxon>
    </lineage>
</organism>
<accession>A0AAD5M0N4</accession>
<dbReference type="AlphaFoldDB" id="A0AAD5M0N4"/>
<proteinExistence type="predicted"/>
<sequence>MEMNMVVTVPNDYGNFDGEDAKFDAYFVNGVSHVSALKHYSVVSAHHFDKSEMLQMSFIANLKNVSGILPNNGIGYSTDSQLAQAFQISIFYMVAVQTTS</sequence>
<evidence type="ECO:0000313" key="2">
    <source>
        <dbReference type="Proteomes" id="UP001196413"/>
    </source>
</evidence>
<reference evidence="1" key="1">
    <citation type="submission" date="2021-06" db="EMBL/GenBank/DDBJ databases">
        <title>Parelaphostrongylus tenuis whole genome reference sequence.</title>
        <authorList>
            <person name="Garwood T.J."/>
            <person name="Larsen P.A."/>
            <person name="Fountain-Jones N.M."/>
            <person name="Garbe J.R."/>
            <person name="Macchietto M.G."/>
            <person name="Kania S.A."/>
            <person name="Gerhold R.W."/>
            <person name="Richards J.E."/>
            <person name="Wolf T.M."/>
        </authorList>
    </citation>
    <scope>NUCLEOTIDE SEQUENCE</scope>
    <source>
        <strain evidence="1">MNPRO001-30</strain>
        <tissue evidence="1">Meninges</tissue>
    </source>
</reference>
<evidence type="ECO:0000313" key="1">
    <source>
        <dbReference type="EMBL" id="KAJ1347838.1"/>
    </source>
</evidence>
<gene>
    <name evidence="1" type="ORF">KIN20_003004</name>
</gene>
<dbReference type="Proteomes" id="UP001196413">
    <property type="component" value="Unassembled WGS sequence"/>
</dbReference>
<keyword evidence="2" id="KW-1185">Reference proteome</keyword>
<protein>
    <submittedName>
        <fullName evidence="1">Uncharacterized protein</fullName>
    </submittedName>
</protein>